<dbReference type="RefSeq" id="WP_168096224.1">
    <property type="nucleotide sequence ID" value="NZ_JAATER010000596.1"/>
</dbReference>
<keyword evidence="2" id="KW-1185">Reference proteome</keyword>
<sequence length="110" mass="12320">MRHPHVVGSAHPWELTEAGEADLGVLAGGRRVATVRTGHGLWADHIIAQHLVRTQPRHTVAELDALAELVDLLDHWDNHGLSCARELLAVVLTFAARYRDHPDHPERRRT</sequence>
<name>A0A9X2LLG8_9ACTN</name>
<reference evidence="1" key="1">
    <citation type="submission" date="2022-06" db="EMBL/GenBank/DDBJ databases">
        <title>WGS of actinobacteria.</title>
        <authorList>
            <person name="Thawai C."/>
        </authorList>
    </citation>
    <scope>NUCLEOTIDE SEQUENCE</scope>
    <source>
        <strain evidence="1">AA8</strain>
    </source>
</reference>
<protein>
    <submittedName>
        <fullName evidence="1">Uncharacterized protein</fullName>
    </submittedName>
</protein>
<proteinExistence type="predicted"/>
<dbReference type="EMBL" id="JANIID010000027">
    <property type="protein sequence ID" value="MCQ8773094.1"/>
    <property type="molecule type" value="Genomic_DNA"/>
</dbReference>
<gene>
    <name evidence="1" type="ORF">NQU55_25495</name>
</gene>
<comment type="caution">
    <text evidence="1">The sequence shown here is derived from an EMBL/GenBank/DDBJ whole genome shotgun (WGS) entry which is preliminary data.</text>
</comment>
<accession>A0A9X2LLG8</accession>
<dbReference type="Proteomes" id="UP001142374">
    <property type="component" value="Unassembled WGS sequence"/>
</dbReference>
<dbReference type="AlphaFoldDB" id="A0A9X2LLG8"/>
<organism evidence="1 2">
    <name type="scientific">Streptomyces telluris</name>
    <dbReference type="NCBI Taxonomy" id="2720021"/>
    <lineage>
        <taxon>Bacteria</taxon>
        <taxon>Bacillati</taxon>
        <taxon>Actinomycetota</taxon>
        <taxon>Actinomycetes</taxon>
        <taxon>Kitasatosporales</taxon>
        <taxon>Streptomycetaceae</taxon>
        <taxon>Streptomyces</taxon>
    </lineage>
</organism>
<evidence type="ECO:0000313" key="1">
    <source>
        <dbReference type="EMBL" id="MCQ8773094.1"/>
    </source>
</evidence>
<evidence type="ECO:0000313" key="2">
    <source>
        <dbReference type="Proteomes" id="UP001142374"/>
    </source>
</evidence>